<protein>
    <recommendedName>
        <fullName evidence="3">Telomere length regulation protein conserved domain-containing protein</fullName>
    </recommendedName>
</protein>
<dbReference type="InterPro" id="IPR019337">
    <property type="entry name" value="Telomere_length_regulation_dom"/>
</dbReference>
<organism evidence="4 5">
    <name type="scientific">Gibberella intermedia</name>
    <name type="common">Bulb rot disease fungus</name>
    <name type="synonym">Fusarium proliferatum</name>
    <dbReference type="NCBI Taxonomy" id="948311"/>
    <lineage>
        <taxon>Eukaryota</taxon>
        <taxon>Fungi</taxon>
        <taxon>Dikarya</taxon>
        <taxon>Ascomycota</taxon>
        <taxon>Pezizomycotina</taxon>
        <taxon>Sordariomycetes</taxon>
        <taxon>Hypocreomycetidae</taxon>
        <taxon>Hypocreales</taxon>
        <taxon>Nectriaceae</taxon>
        <taxon>Fusarium</taxon>
        <taxon>Fusarium fujikuroi species complex</taxon>
    </lineage>
</organism>
<gene>
    <name evidence="4" type="ORF">FPRO05_11790</name>
</gene>
<evidence type="ECO:0000256" key="2">
    <source>
        <dbReference type="SAM" id="MobiDB-lite"/>
    </source>
</evidence>
<accession>A0A365N6V6</accession>
<evidence type="ECO:0000259" key="3">
    <source>
        <dbReference type="Pfam" id="PF10193"/>
    </source>
</evidence>
<dbReference type="AlphaFoldDB" id="A0A365N6V6"/>
<feature type="region of interest" description="Disordered" evidence="2">
    <location>
        <begin position="1"/>
        <end position="44"/>
    </location>
</feature>
<feature type="compositionally biased region" description="Acidic residues" evidence="2">
    <location>
        <begin position="571"/>
        <end position="582"/>
    </location>
</feature>
<proteinExistence type="inferred from homology"/>
<sequence length="991" mass="108713">MDDLLTPVSTTYLKPRNEPEPLFTEVKPASTASTQKKPPSISDKSTADEIIDALKSQPDYDTLISILNFLNNLKSASSNFSFSTPSPKSASIIHLLVSEIASNYWTLLLEGDIEDDTKGKTELPRDADLFLGCLRSLTGLNAVITQLRVLIQGSRLGGKEERRADLSINTGILLSILSSILGSAQSISTIWSTSIKGISSVALQRVQCQKLVSILSNSQIVSIAAEALEVMGRDKVDDGVHWIADGLKYSTWMGNAIVSWVHSSPEPDGMAFACELFQKSLSLHHSETLIRIAINGLLLSKRNSISTFIQLALSQHRTSKKVFHILLQHLSQKYLNRLSLEDTHPDDKVSAVAGLLTEVALNDETKRDVLISWCASSSGAGVGDGVGIRRAVVAALARDREAITTVLEKSIAQFGDELYIRHSAMLQQDAHTQILLLAAGYVHRVSPMKLTLLMRLGTYMNTISNRIGSTQPRAQFLGLVVGESLSALIDDKKQRLDFKMEQTETEEAQQLKNLTKVSDPVGPIDPILFDHAIETVPQKRKPSTPSEALQKKAKQKKKPVVSEPKPKAIIEEIESSEEDDDLAPYSKDSDPEDSDDDATLVQRNKPKPPVYIRDLISYFRDSESYDKQLLSLQTAPILIRRKANYGTEVSFHADELAGLLVGIQDKFEIENFDDLRLHSMLALVVSQPKTMAPWFARTFFEGDYSLHQRTSILVTLGLSARELAGFEVSQYQSAAAFPSKRLPEKMEQLYIGSGNDSSSLLSSQLKALPSTALENISQSLTSSFLAPLAAEAADANTGPDILKLQSFTARYKSKSSSKPRMRAIPNTTAALLATSFFSPLTAHFQVALRSAKPIILNHALLALYLQTLGVVVHAAGPSTLSLPQLTAELWDLLLGVRVHVFGDLGAMKGWLVAMASLLEVNGGDMRRLCETQGREVIETREWVAMVFEKTRGEDGGEENEVKMLAAGVLIRLGEAIERYQALLMGDLVGFQ</sequence>
<dbReference type="GO" id="GO:0051083">
    <property type="term" value="P:'de novo' cotranslational protein folding"/>
    <property type="evidence" value="ECO:0007669"/>
    <property type="project" value="TreeGrafter"/>
</dbReference>
<dbReference type="Gene3D" id="1.25.40.720">
    <property type="entry name" value="Telomere length regulation protein 2, C-terminal domain"/>
    <property type="match status" value="2"/>
</dbReference>
<dbReference type="PANTHER" id="PTHR15830">
    <property type="entry name" value="TELOMERE LENGTH REGULATION PROTEIN TEL2 FAMILY MEMBER"/>
    <property type="match status" value="1"/>
</dbReference>
<comment type="similarity">
    <text evidence="1">Belongs to the TEL2 family.</text>
</comment>
<dbReference type="InterPro" id="IPR038528">
    <property type="entry name" value="TEL2_C_sf"/>
</dbReference>
<feature type="domain" description="Telomere length regulation protein conserved" evidence="3">
    <location>
        <begin position="609"/>
        <end position="720"/>
    </location>
</feature>
<dbReference type="Pfam" id="PF10193">
    <property type="entry name" value="Telomere_reg-2"/>
    <property type="match status" value="1"/>
</dbReference>
<dbReference type="GO" id="GO:0042162">
    <property type="term" value="F:telomeric DNA binding"/>
    <property type="evidence" value="ECO:0007669"/>
    <property type="project" value="TreeGrafter"/>
</dbReference>
<dbReference type="PANTHER" id="PTHR15830:SF10">
    <property type="entry name" value="TELOMERE LENGTH REGULATION PROTEIN TEL2 HOMOLOG"/>
    <property type="match status" value="1"/>
</dbReference>
<name>A0A365N6V6_GIBIN</name>
<comment type="caution">
    <text evidence="4">The sequence shown here is derived from an EMBL/GenBank/DDBJ whole genome shotgun (WGS) entry which is preliminary data.</text>
</comment>
<dbReference type="GO" id="GO:0005829">
    <property type="term" value="C:cytosol"/>
    <property type="evidence" value="ECO:0007669"/>
    <property type="project" value="TreeGrafter"/>
</dbReference>
<evidence type="ECO:0000313" key="4">
    <source>
        <dbReference type="EMBL" id="RBA16455.1"/>
    </source>
</evidence>
<dbReference type="InterPro" id="IPR051970">
    <property type="entry name" value="TEL2_Regulation"/>
</dbReference>
<dbReference type="Proteomes" id="UP000251714">
    <property type="component" value="Unassembled WGS sequence"/>
</dbReference>
<dbReference type="GO" id="GO:0051879">
    <property type="term" value="F:Hsp90 protein binding"/>
    <property type="evidence" value="ECO:0007669"/>
    <property type="project" value="TreeGrafter"/>
</dbReference>
<evidence type="ECO:0000313" key="5">
    <source>
        <dbReference type="Proteomes" id="UP000251714"/>
    </source>
</evidence>
<feature type="region of interest" description="Disordered" evidence="2">
    <location>
        <begin position="534"/>
        <end position="604"/>
    </location>
</feature>
<reference evidence="4 5" key="1">
    <citation type="submission" date="2017-12" db="EMBL/GenBank/DDBJ databases">
        <title>Genome sequence of the mycotoxigenic crop pathogen Fusarium proliferatum, strain ITEM 2341 from Date Palm.</title>
        <authorList>
            <person name="Almiman B.F."/>
            <person name="Shittu T.A."/>
            <person name="Muthumeenakshi S."/>
            <person name="Baroncelli R."/>
            <person name="Sreenivasaprasada S."/>
        </authorList>
    </citation>
    <scope>NUCLEOTIDE SEQUENCE [LARGE SCALE GENOMIC DNA]</scope>
    <source>
        <strain evidence="4 5">ITEM 2341</strain>
    </source>
</reference>
<evidence type="ECO:0000256" key="1">
    <source>
        <dbReference type="ARBA" id="ARBA00006133"/>
    </source>
</evidence>
<dbReference type="EMBL" id="PKMI01000018">
    <property type="protein sequence ID" value="RBA16455.1"/>
    <property type="molecule type" value="Genomic_DNA"/>
</dbReference>
<dbReference type="FunFam" id="1.25.40.720:FF:000004">
    <property type="entry name" value="WGS project CABT00000000 data, contig 2.6"/>
    <property type="match status" value="1"/>
</dbReference>